<dbReference type="AlphaFoldDB" id="A0A022QM26"/>
<feature type="region of interest" description="Disordered" evidence="2">
    <location>
        <begin position="303"/>
        <end position="463"/>
    </location>
</feature>
<dbReference type="PANTHER" id="PTHR12346:SF0">
    <property type="entry name" value="SIN3A, ISOFORM G"/>
    <property type="match status" value="1"/>
</dbReference>
<name>A0A022QM26_ERYGU</name>
<dbReference type="EMBL" id="KI631311">
    <property type="protein sequence ID" value="EYU28664.1"/>
    <property type="molecule type" value="Genomic_DNA"/>
</dbReference>
<organism evidence="4 5">
    <name type="scientific">Erythranthe guttata</name>
    <name type="common">Yellow monkey flower</name>
    <name type="synonym">Mimulus guttatus</name>
    <dbReference type="NCBI Taxonomy" id="4155"/>
    <lineage>
        <taxon>Eukaryota</taxon>
        <taxon>Viridiplantae</taxon>
        <taxon>Streptophyta</taxon>
        <taxon>Embryophyta</taxon>
        <taxon>Tracheophyta</taxon>
        <taxon>Spermatophyta</taxon>
        <taxon>Magnoliopsida</taxon>
        <taxon>eudicotyledons</taxon>
        <taxon>Gunneridae</taxon>
        <taxon>Pentapetalae</taxon>
        <taxon>asterids</taxon>
        <taxon>lamiids</taxon>
        <taxon>Lamiales</taxon>
        <taxon>Phrymaceae</taxon>
        <taxon>Erythranthe</taxon>
    </lineage>
</organism>
<proteinExistence type="predicted"/>
<dbReference type="PANTHER" id="PTHR12346">
    <property type="entry name" value="SIN3B-RELATED"/>
    <property type="match status" value="1"/>
</dbReference>
<feature type="domain" description="Sin3 C-terminal" evidence="3">
    <location>
        <begin position="499"/>
        <end position="747"/>
    </location>
</feature>
<feature type="compositionally biased region" description="Low complexity" evidence="2">
    <location>
        <begin position="410"/>
        <end position="435"/>
    </location>
</feature>
<accession>A0A022QM26</accession>
<feature type="compositionally biased region" description="Acidic residues" evidence="2">
    <location>
        <begin position="388"/>
        <end position="406"/>
    </location>
</feature>
<gene>
    <name evidence="4" type="ORF">MIMGU_mgv1a001499mg</name>
</gene>
<feature type="compositionally biased region" description="Polar residues" evidence="2">
    <location>
        <begin position="765"/>
        <end position="780"/>
    </location>
</feature>
<dbReference type="InterPro" id="IPR031693">
    <property type="entry name" value="Sin3_C"/>
</dbReference>
<evidence type="ECO:0000256" key="1">
    <source>
        <dbReference type="ARBA" id="ARBA00022491"/>
    </source>
</evidence>
<feature type="compositionally biased region" description="Basic and acidic residues" evidence="2">
    <location>
        <begin position="1"/>
        <end position="28"/>
    </location>
</feature>
<feature type="compositionally biased region" description="Basic residues" evidence="2">
    <location>
        <begin position="781"/>
        <end position="792"/>
    </location>
</feature>
<evidence type="ECO:0000313" key="5">
    <source>
        <dbReference type="Proteomes" id="UP000030748"/>
    </source>
</evidence>
<dbReference type="Pfam" id="PF16879">
    <property type="entry name" value="Sin3a_C"/>
    <property type="match status" value="1"/>
</dbReference>
<reference evidence="4 5" key="1">
    <citation type="journal article" date="2013" name="Proc. Natl. Acad. Sci. U.S.A.">
        <title>Fine-scale variation in meiotic recombination in Mimulus inferred from population shotgun sequencing.</title>
        <authorList>
            <person name="Hellsten U."/>
            <person name="Wright K.M."/>
            <person name="Jenkins J."/>
            <person name="Shu S."/>
            <person name="Yuan Y."/>
            <person name="Wessler S.R."/>
            <person name="Schmutz J."/>
            <person name="Willis J.H."/>
            <person name="Rokhsar D.S."/>
        </authorList>
    </citation>
    <scope>NUCLEOTIDE SEQUENCE [LARGE SCALE GENOMIC DNA]</scope>
    <source>
        <strain evidence="5">cv. DUN x IM62</strain>
    </source>
</reference>
<keyword evidence="5" id="KW-1185">Reference proteome</keyword>
<dbReference type="GO" id="GO:0003714">
    <property type="term" value="F:transcription corepressor activity"/>
    <property type="evidence" value="ECO:0007669"/>
    <property type="project" value="InterPro"/>
</dbReference>
<dbReference type="Proteomes" id="UP000030748">
    <property type="component" value="Unassembled WGS sequence"/>
</dbReference>
<protein>
    <recommendedName>
        <fullName evidence="3">Sin3 C-terminal domain-containing protein</fullName>
    </recommendedName>
</protein>
<feature type="region of interest" description="Disordered" evidence="2">
    <location>
        <begin position="1"/>
        <end position="29"/>
    </location>
</feature>
<evidence type="ECO:0000313" key="4">
    <source>
        <dbReference type="EMBL" id="EYU28664.1"/>
    </source>
</evidence>
<evidence type="ECO:0000256" key="2">
    <source>
        <dbReference type="SAM" id="MobiDB-lite"/>
    </source>
</evidence>
<sequence>MDGDDHEREDREKNGDHNNRERDRHERGLAFNTKDVLGQRMSSYPSKEKFMAKPIQELDLSNCESCTPSYRLLPHNKQEEWARCRADFNKVWADIYAKNYHKSLDHRSFYFKQQDTKNLSTKALLVEIKDICEKHQSENDVFLSIGAGYKQPIVPHMRFEYPDPEIQQDLYKLMKYSCEEVCTPDQRDKVMKIWTTFLEPVLGVPFRHTKAVAKGDAVKASNHIAASSSAIGEENSSPVGEAALPAENGDEQKMLTSHGNNGVNNDAPNNGLMQTDTNMMAAMSLTVKQGPEYASADCGIETMPGQESKDGVIAKPTSSSIGMLPKEGKYQKSHEETDACTKGEREEGELSPNRNLEEIAALGNSATKAEQSPRASDPSTKAIKGEEMCIEEAGVETDANADDEVEESAHGSSESENASENGDASASESANGEECSPVEPDDENDVKAEESEGEANDVADVNETEGAMPFSDRVLLSAKPLTLKIPKALQEKETNTRIFYGNDSFYLLFRLHKMLYERMQTAKLHSSSPENKWRMLNDANPTDTYDRFKDALHSLLNGSSDSAKFEDECRAVVGAQSYILFTLDKLIHKLVKQLQTIAAEEIDNKLIQLYEYERSRNPKTFSDAVYRLNARFLLPEDNLYRIEYLPSPMSLTLQLMRNDLDKPEPAAVSVDPTFAAYLNDDLLSVQPERYQRPGVFLKRNKIKFSKGDELSDTTEAMEGLIIHNGVEMRLNSQTMKIGYVLDTEDFLYRTRRRRKELYHKKPRNDSSVGTSNGTSDGSSQRVKRRKLILGME</sequence>
<feature type="compositionally biased region" description="Basic and acidic residues" evidence="2">
    <location>
        <begin position="326"/>
        <end position="345"/>
    </location>
</feature>
<feature type="compositionally biased region" description="Polar residues" evidence="2">
    <location>
        <begin position="364"/>
        <end position="379"/>
    </location>
</feature>
<dbReference type="InterPro" id="IPR039774">
    <property type="entry name" value="Sin3-like"/>
</dbReference>
<feature type="region of interest" description="Disordered" evidence="2">
    <location>
        <begin position="757"/>
        <end position="792"/>
    </location>
</feature>
<keyword evidence="1" id="KW-0678">Repressor</keyword>
<evidence type="ECO:0000259" key="3">
    <source>
        <dbReference type="Pfam" id="PF16879"/>
    </source>
</evidence>
<feature type="compositionally biased region" description="Acidic residues" evidence="2">
    <location>
        <begin position="451"/>
        <end position="463"/>
    </location>
</feature>